<dbReference type="KEGG" id="hro:HELRODRAFT_144002"/>
<evidence type="ECO:0000256" key="2">
    <source>
        <dbReference type="ARBA" id="ARBA00022676"/>
    </source>
</evidence>
<dbReference type="FunCoup" id="T1EJD3">
    <property type="interactions" value="423"/>
</dbReference>
<evidence type="ECO:0000313" key="6">
    <source>
        <dbReference type="EMBL" id="ESN97571.1"/>
    </source>
</evidence>
<organism evidence="7 8">
    <name type="scientific">Helobdella robusta</name>
    <name type="common">Californian leech</name>
    <dbReference type="NCBI Taxonomy" id="6412"/>
    <lineage>
        <taxon>Eukaryota</taxon>
        <taxon>Metazoa</taxon>
        <taxon>Spiralia</taxon>
        <taxon>Lophotrochozoa</taxon>
        <taxon>Annelida</taxon>
        <taxon>Clitellata</taxon>
        <taxon>Hirudinea</taxon>
        <taxon>Rhynchobdellida</taxon>
        <taxon>Glossiphoniidae</taxon>
        <taxon>Helobdella</taxon>
    </lineage>
</organism>
<comment type="similarity">
    <text evidence="1 4">Belongs to the UDP-glycosyltransferase family.</text>
</comment>
<dbReference type="EMBL" id="AMQM01006274">
    <property type="status" value="NOT_ANNOTATED_CDS"/>
    <property type="molecule type" value="Genomic_DNA"/>
</dbReference>
<dbReference type="RefSeq" id="XP_009024394.1">
    <property type="nucleotide sequence ID" value="XM_009026146.1"/>
</dbReference>
<dbReference type="GO" id="GO:0008194">
    <property type="term" value="F:UDP-glycosyltransferase activity"/>
    <property type="evidence" value="ECO:0000318"/>
    <property type="project" value="GO_Central"/>
</dbReference>
<evidence type="ECO:0000256" key="3">
    <source>
        <dbReference type="ARBA" id="ARBA00022679"/>
    </source>
</evidence>
<dbReference type="HOGENOM" id="CLU_1418418_0_0_1"/>
<dbReference type="eggNOG" id="KOG1192">
    <property type="taxonomic scope" value="Eukaryota"/>
</dbReference>
<dbReference type="OrthoDB" id="5835829at2759"/>
<evidence type="ECO:0000256" key="4">
    <source>
        <dbReference type="RuleBase" id="RU003718"/>
    </source>
</evidence>
<gene>
    <name evidence="7" type="primary">20196683</name>
    <name evidence="6" type="ORF">HELRODRAFT_144002</name>
</gene>
<dbReference type="EC" id="2.4.1.17" evidence="5"/>
<dbReference type="InterPro" id="IPR050271">
    <property type="entry name" value="UDP-glycosyltransferase"/>
</dbReference>
<dbReference type="InterPro" id="IPR035595">
    <property type="entry name" value="UDP_glycos_trans_CS"/>
</dbReference>
<sequence>ESKLEVLNNAALHFYLEDSTLSYPKPYMPDTISVGDLIVGYPLNPLPEEFDKFMEKSKTVLISFGSYIDYLDVLIYKKFCTAIKMLPDVKFIWRSKNSKVCGDILSNVLFRSWIPQNDLLADSRLNLFITHGGYNSLMESVYHATPVIVFPLMGDQVNMASVAVGKTYGLEMDLGNWEAEELVKNIKQVMEN</sequence>
<dbReference type="CTD" id="20196683"/>
<proteinExistence type="inferred from homology"/>
<evidence type="ECO:0000256" key="5">
    <source>
        <dbReference type="RuleBase" id="RU362059"/>
    </source>
</evidence>
<dbReference type="Proteomes" id="UP000015101">
    <property type="component" value="Unassembled WGS sequence"/>
</dbReference>
<reference evidence="8" key="1">
    <citation type="submission" date="2012-12" db="EMBL/GenBank/DDBJ databases">
        <authorList>
            <person name="Hellsten U."/>
            <person name="Grimwood J."/>
            <person name="Chapman J.A."/>
            <person name="Shapiro H."/>
            <person name="Aerts A."/>
            <person name="Otillar R.P."/>
            <person name="Terry A.Y."/>
            <person name="Boore J.L."/>
            <person name="Simakov O."/>
            <person name="Marletaz F."/>
            <person name="Cho S.-J."/>
            <person name="Edsinger-Gonzales E."/>
            <person name="Havlak P."/>
            <person name="Kuo D.-H."/>
            <person name="Larsson T."/>
            <person name="Lv J."/>
            <person name="Arendt D."/>
            <person name="Savage R."/>
            <person name="Osoegawa K."/>
            <person name="de Jong P."/>
            <person name="Lindberg D.R."/>
            <person name="Seaver E.C."/>
            <person name="Weisblat D.A."/>
            <person name="Putnam N.H."/>
            <person name="Grigoriev I.V."/>
            <person name="Rokhsar D.S."/>
        </authorList>
    </citation>
    <scope>NUCLEOTIDE SEQUENCE</scope>
</reference>
<name>T1EJD3_HELRO</name>
<dbReference type="InParanoid" id="T1EJD3"/>
<dbReference type="EnsemblMetazoa" id="HelroT144002">
    <property type="protein sequence ID" value="HelroP144002"/>
    <property type="gene ID" value="HelroG144002"/>
</dbReference>
<dbReference type="EMBL" id="KB097336">
    <property type="protein sequence ID" value="ESN97571.1"/>
    <property type="molecule type" value="Genomic_DNA"/>
</dbReference>
<dbReference type="GO" id="GO:0015020">
    <property type="term" value="F:glucuronosyltransferase activity"/>
    <property type="evidence" value="ECO:0007669"/>
    <property type="project" value="UniProtKB-EC"/>
</dbReference>
<protein>
    <recommendedName>
        <fullName evidence="5">UDP-glucuronosyltransferase</fullName>
        <ecNumber evidence="5">2.4.1.17</ecNumber>
    </recommendedName>
</protein>
<dbReference type="Pfam" id="PF00201">
    <property type="entry name" value="UDPGT"/>
    <property type="match status" value="1"/>
</dbReference>
<dbReference type="PANTHER" id="PTHR48043">
    <property type="entry name" value="EG:EG0003.4 PROTEIN-RELATED"/>
    <property type="match status" value="1"/>
</dbReference>
<evidence type="ECO:0000313" key="8">
    <source>
        <dbReference type="Proteomes" id="UP000015101"/>
    </source>
</evidence>
<keyword evidence="2 4" id="KW-0328">Glycosyltransferase</keyword>
<dbReference type="Gene3D" id="3.40.50.2000">
    <property type="entry name" value="Glycogen Phosphorylase B"/>
    <property type="match status" value="1"/>
</dbReference>
<dbReference type="SUPFAM" id="SSF53756">
    <property type="entry name" value="UDP-Glycosyltransferase/glycogen phosphorylase"/>
    <property type="match status" value="1"/>
</dbReference>
<reference evidence="7" key="3">
    <citation type="submission" date="2015-06" db="UniProtKB">
        <authorList>
            <consortium name="EnsemblMetazoa"/>
        </authorList>
    </citation>
    <scope>IDENTIFICATION</scope>
</reference>
<dbReference type="OMA" id="WKYEDET"/>
<keyword evidence="8" id="KW-1185">Reference proteome</keyword>
<dbReference type="FunFam" id="3.40.50.2000:FF:000513">
    <property type="entry name" value="UDP-glucuronosyltransferase"/>
    <property type="match status" value="1"/>
</dbReference>
<evidence type="ECO:0000313" key="7">
    <source>
        <dbReference type="EnsemblMetazoa" id="HelroP144002"/>
    </source>
</evidence>
<dbReference type="InterPro" id="IPR002213">
    <property type="entry name" value="UDP_glucos_trans"/>
</dbReference>
<keyword evidence="3 4" id="KW-0808">Transferase</keyword>
<reference evidence="6 8" key="2">
    <citation type="journal article" date="2013" name="Nature">
        <title>Insights into bilaterian evolution from three spiralian genomes.</title>
        <authorList>
            <person name="Simakov O."/>
            <person name="Marletaz F."/>
            <person name="Cho S.J."/>
            <person name="Edsinger-Gonzales E."/>
            <person name="Havlak P."/>
            <person name="Hellsten U."/>
            <person name="Kuo D.H."/>
            <person name="Larsson T."/>
            <person name="Lv J."/>
            <person name="Arendt D."/>
            <person name="Savage R."/>
            <person name="Osoegawa K."/>
            <person name="de Jong P."/>
            <person name="Grimwood J."/>
            <person name="Chapman J.A."/>
            <person name="Shapiro H."/>
            <person name="Aerts A."/>
            <person name="Otillar R.P."/>
            <person name="Terry A.Y."/>
            <person name="Boore J.L."/>
            <person name="Grigoriev I.V."/>
            <person name="Lindberg D.R."/>
            <person name="Seaver E.C."/>
            <person name="Weisblat D.A."/>
            <person name="Putnam N.H."/>
            <person name="Rokhsar D.S."/>
        </authorList>
    </citation>
    <scope>NUCLEOTIDE SEQUENCE</scope>
</reference>
<comment type="subcellular location">
    <subcellularLocation>
        <location evidence="5">Membrane</location>
        <topology evidence="5">Single-pass membrane protein</topology>
    </subcellularLocation>
</comment>
<dbReference type="AlphaFoldDB" id="T1EJD3"/>
<dbReference type="PROSITE" id="PS00375">
    <property type="entry name" value="UDPGT"/>
    <property type="match status" value="1"/>
</dbReference>
<dbReference type="GeneID" id="20196683"/>
<comment type="catalytic activity">
    <reaction evidence="5">
        <text>glucuronate acceptor + UDP-alpha-D-glucuronate = acceptor beta-D-glucuronoside + UDP + H(+)</text>
        <dbReference type="Rhea" id="RHEA:21032"/>
        <dbReference type="ChEBI" id="CHEBI:15378"/>
        <dbReference type="ChEBI" id="CHEBI:58052"/>
        <dbReference type="ChEBI" id="CHEBI:58223"/>
        <dbReference type="ChEBI" id="CHEBI:132367"/>
        <dbReference type="ChEBI" id="CHEBI:132368"/>
        <dbReference type="EC" id="2.4.1.17"/>
    </reaction>
</comment>
<dbReference type="GO" id="GO:0016020">
    <property type="term" value="C:membrane"/>
    <property type="evidence" value="ECO:0007669"/>
    <property type="project" value="UniProtKB-SubCell"/>
</dbReference>
<evidence type="ECO:0000256" key="1">
    <source>
        <dbReference type="ARBA" id="ARBA00009995"/>
    </source>
</evidence>
<accession>T1EJD3</accession>
<dbReference type="CDD" id="cd03784">
    <property type="entry name" value="GT1_Gtf-like"/>
    <property type="match status" value="1"/>
</dbReference>
<dbReference type="PANTHER" id="PTHR48043:SF145">
    <property type="entry name" value="FI06409P-RELATED"/>
    <property type="match status" value="1"/>
</dbReference>